<dbReference type="HOGENOM" id="CLU_1246316_0_0_1"/>
<protein>
    <submittedName>
        <fullName evidence="2">Uncharacterized protein</fullName>
    </submittedName>
</protein>
<accession>G0MWM9</accession>
<dbReference type="Proteomes" id="UP000008068">
    <property type="component" value="Unassembled WGS sequence"/>
</dbReference>
<organism evidence="3">
    <name type="scientific">Caenorhabditis brenneri</name>
    <name type="common">Nematode worm</name>
    <dbReference type="NCBI Taxonomy" id="135651"/>
    <lineage>
        <taxon>Eukaryota</taxon>
        <taxon>Metazoa</taxon>
        <taxon>Ecdysozoa</taxon>
        <taxon>Nematoda</taxon>
        <taxon>Chromadorea</taxon>
        <taxon>Rhabditida</taxon>
        <taxon>Rhabditina</taxon>
        <taxon>Rhabditomorpha</taxon>
        <taxon>Rhabditoidea</taxon>
        <taxon>Rhabditidae</taxon>
        <taxon>Peloderinae</taxon>
        <taxon>Caenorhabditis</taxon>
    </lineage>
</organism>
<reference evidence="3" key="1">
    <citation type="submission" date="2011-07" db="EMBL/GenBank/DDBJ databases">
        <authorList>
            <consortium name="Caenorhabditis brenneri Sequencing and Analysis Consortium"/>
            <person name="Wilson R.K."/>
        </authorList>
    </citation>
    <scope>NUCLEOTIDE SEQUENCE [LARGE SCALE GENOMIC DNA]</scope>
    <source>
        <strain evidence="3">PB2801</strain>
    </source>
</reference>
<feature type="transmembrane region" description="Helical" evidence="1">
    <location>
        <begin position="40"/>
        <end position="59"/>
    </location>
</feature>
<keyword evidence="1" id="KW-0812">Transmembrane</keyword>
<gene>
    <name evidence="2" type="ORF">CAEBREN_16285</name>
</gene>
<feature type="transmembrane region" description="Helical" evidence="1">
    <location>
        <begin position="112"/>
        <end position="131"/>
    </location>
</feature>
<evidence type="ECO:0000313" key="2">
    <source>
        <dbReference type="EMBL" id="EGT46335.1"/>
    </source>
</evidence>
<evidence type="ECO:0000313" key="3">
    <source>
        <dbReference type="Proteomes" id="UP000008068"/>
    </source>
</evidence>
<feature type="transmembrane region" description="Helical" evidence="1">
    <location>
        <begin position="143"/>
        <end position="161"/>
    </location>
</feature>
<feature type="transmembrane region" description="Helical" evidence="1">
    <location>
        <begin position="6"/>
        <end position="28"/>
    </location>
</feature>
<keyword evidence="1" id="KW-0472">Membrane</keyword>
<sequence>MKLTYWSFFPAFSFVAYHLYIGFFYTLFPRFNSNGANFSSLLLCCIFILAIVQGLLQWYKSKDKLMRSTEQEKVTRNVLTGLAGIALSGIIPRLLSIIFGADGQTMYNYFKLFNCSYLIFFIVFCSDFPKYVELKFENYQKHLQAIGFIITAHILGLIFAIRKEFAGEESNEVYIFHYYFTLVFMASSIEFYVYWKDGVHVKDPEIRTIDGVSGEKYLTNED</sequence>
<dbReference type="InParanoid" id="G0MWM9"/>
<dbReference type="EMBL" id="GL379817">
    <property type="protein sequence ID" value="EGT46335.1"/>
    <property type="molecule type" value="Genomic_DNA"/>
</dbReference>
<dbReference type="AlphaFoldDB" id="G0MWM9"/>
<feature type="transmembrane region" description="Helical" evidence="1">
    <location>
        <begin position="79"/>
        <end position="100"/>
    </location>
</feature>
<keyword evidence="3" id="KW-1185">Reference proteome</keyword>
<evidence type="ECO:0000256" key="1">
    <source>
        <dbReference type="SAM" id="Phobius"/>
    </source>
</evidence>
<proteinExistence type="predicted"/>
<feature type="transmembrane region" description="Helical" evidence="1">
    <location>
        <begin position="173"/>
        <end position="195"/>
    </location>
</feature>
<name>G0MWM9_CAEBE</name>
<keyword evidence="1" id="KW-1133">Transmembrane helix</keyword>